<keyword evidence="2" id="KW-0732">Signal</keyword>
<keyword evidence="1" id="KW-0812">Transmembrane</keyword>
<keyword evidence="1" id="KW-0472">Membrane</keyword>
<dbReference type="AlphaFoldDB" id="A0A7R9QUA2"/>
<dbReference type="EMBL" id="OC930204">
    <property type="protein sequence ID" value="CAD7658605.1"/>
    <property type="molecule type" value="Genomic_DNA"/>
</dbReference>
<evidence type="ECO:0000256" key="2">
    <source>
        <dbReference type="SAM" id="SignalP"/>
    </source>
</evidence>
<gene>
    <name evidence="3" type="ORF">ONB1V03_LOCUS15226</name>
</gene>
<evidence type="ECO:0000313" key="3">
    <source>
        <dbReference type="EMBL" id="CAD7658605.1"/>
    </source>
</evidence>
<feature type="chain" id="PRO_5036403851" evidence="2">
    <location>
        <begin position="17"/>
        <end position="104"/>
    </location>
</feature>
<evidence type="ECO:0000256" key="1">
    <source>
        <dbReference type="SAM" id="Phobius"/>
    </source>
</evidence>
<keyword evidence="4" id="KW-1185">Reference proteome</keyword>
<accession>A0A7R9QUA2</accession>
<dbReference type="PANTHER" id="PTHR11161:SF0">
    <property type="entry name" value="O-ACYLTRANSFERASE LIKE PROTEIN"/>
    <property type="match status" value="1"/>
</dbReference>
<reference evidence="3" key="1">
    <citation type="submission" date="2020-11" db="EMBL/GenBank/DDBJ databases">
        <authorList>
            <person name="Tran Van P."/>
        </authorList>
    </citation>
    <scope>NUCLEOTIDE SEQUENCE</scope>
</reference>
<dbReference type="InterPro" id="IPR052728">
    <property type="entry name" value="O2_lipid_transport_reg"/>
</dbReference>
<dbReference type="EMBL" id="CAJPVJ010015379">
    <property type="protein sequence ID" value="CAG2175791.1"/>
    <property type="molecule type" value="Genomic_DNA"/>
</dbReference>
<sequence length="104" mass="11569">MLAMATFFMVSGLLQANGQLGRSHGTDTTSAVNYLFPIRKIIHRFVRLMPSVGAVIAFAILLEMFGSGPEWHQYINTNSGVCHHNWWATMLNLKPFNGIGTAQF</sequence>
<dbReference type="Proteomes" id="UP000728032">
    <property type="component" value="Unassembled WGS sequence"/>
</dbReference>
<name>A0A7R9QUA2_9ACAR</name>
<keyword evidence="1" id="KW-1133">Transmembrane helix</keyword>
<dbReference type="PANTHER" id="PTHR11161">
    <property type="entry name" value="O-ACYLTRANSFERASE"/>
    <property type="match status" value="1"/>
</dbReference>
<proteinExistence type="predicted"/>
<organism evidence="3">
    <name type="scientific">Oppiella nova</name>
    <dbReference type="NCBI Taxonomy" id="334625"/>
    <lineage>
        <taxon>Eukaryota</taxon>
        <taxon>Metazoa</taxon>
        <taxon>Ecdysozoa</taxon>
        <taxon>Arthropoda</taxon>
        <taxon>Chelicerata</taxon>
        <taxon>Arachnida</taxon>
        <taxon>Acari</taxon>
        <taxon>Acariformes</taxon>
        <taxon>Sarcoptiformes</taxon>
        <taxon>Oribatida</taxon>
        <taxon>Brachypylina</taxon>
        <taxon>Oppioidea</taxon>
        <taxon>Oppiidae</taxon>
        <taxon>Oppiella</taxon>
    </lineage>
</organism>
<dbReference type="OrthoDB" id="6411378at2759"/>
<feature type="signal peptide" evidence="2">
    <location>
        <begin position="1"/>
        <end position="16"/>
    </location>
</feature>
<evidence type="ECO:0000313" key="4">
    <source>
        <dbReference type="Proteomes" id="UP000728032"/>
    </source>
</evidence>
<feature type="transmembrane region" description="Helical" evidence="1">
    <location>
        <begin position="42"/>
        <end position="62"/>
    </location>
</feature>
<protein>
    <submittedName>
        <fullName evidence="3">Uncharacterized protein</fullName>
    </submittedName>
</protein>